<dbReference type="EMBL" id="OD002994">
    <property type="protein sequence ID" value="CAD7406769.1"/>
    <property type="molecule type" value="Genomic_DNA"/>
</dbReference>
<dbReference type="AlphaFoldDB" id="A0A7R9H2T0"/>
<protein>
    <submittedName>
        <fullName evidence="1">Uncharacterized protein</fullName>
    </submittedName>
</protein>
<gene>
    <name evidence="1" type="ORF">TPSB3V08_LOCUS5567</name>
</gene>
<accession>A0A7R9H2T0</accession>
<proteinExistence type="predicted"/>
<name>A0A7R9H2T0_TIMPO</name>
<evidence type="ECO:0000313" key="1">
    <source>
        <dbReference type="EMBL" id="CAD7406769.1"/>
    </source>
</evidence>
<reference evidence="1" key="1">
    <citation type="submission" date="2020-11" db="EMBL/GenBank/DDBJ databases">
        <authorList>
            <person name="Tran Van P."/>
        </authorList>
    </citation>
    <scope>NUCLEOTIDE SEQUENCE</scope>
</reference>
<organism evidence="1">
    <name type="scientific">Timema poppense</name>
    <name type="common">Walking stick</name>
    <dbReference type="NCBI Taxonomy" id="170557"/>
    <lineage>
        <taxon>Eukaryota</taxon>
        <taxon>Metazoa</taxon>
        <taxon>Ecdysozoa</taxon>
        <taxon>Arthropoda</taxon>
        <taxon>Hexapoda</taxon>
        <taxon>Insecta</taxon>
        <taxon>Pterygota</taxon>
        <taxon>Neoptera</taxon>
        <taxon>Polyneoptera</taxon>
        <taxon>Phasmatodea</taxon>
        <taxon>Timematodea</taxon>
        <taxon>Timematoidea</taxon>
        <taxon>Timematidae</taxon>
        <taxon>Timema</taxon>
    </lineage>
</organism>
<sequence>MKEFALRVSHSSLMSSDRMKPRSGDWAMTYLCRPRCREAAHWSYPQRHSCWVAMAWGCLASSGSAADAGSRAYSAAVP</sequence>